<sequence length="296" mass="33181">MGMTLRNLRIFLAVADCGSMSEAAKKMHIAQPSVSGTIGEIEEQYGVRLFERLGRRLYITPTGTQLCEYARHILSMYDAMELRLRNADETDMLRVGATVTVGTCILGGVLQRYISETQNQPPKVVVDNTRVIEQQLLKSELDVAVVEGKITSPDLVTQFMMNDPLALVCARDKNPFGAKKSVRLADLQEIPFILREEGSGTREVFESVMPHINTQWVCNNSEAILRGVEMGFGMTVISRRLASDRLRSGALTEIHVADAELNRQFSIVWHKNKYLGKSMKQFIEVCSQYGKMFGGR</sequence>
<keyword evidence="3" id="KW-0238">DNA-binding</keyword>
<gene>
    <name evidence="6" type="ORF">CBW42_10455</name>
</gene>
<dbReference type="Gene3D" id="3.40.190.290">
    <property type="match status" value="1"/>
</dbReference>
<dbReference type="Pfam" id="PF03466">
    <property type="entry name" value="LysR_substrate"/>
    <property type="match status" value="1"/>
</dbReference>
<dbReference type="FunFam" id="1.10.10.10:FF:000001">
    <property type="entry name" value="LysR family transcriptional regulator"/>
    <property type="match status" value="1"/>
</dbReference>
<accession>A0A252F262</accession>
<dbReference type="EMBL" id="NHOC01000009">
    <property type="protein sequence ID" value="OUM19895.1"/>
    <property type="molecule type" value="Genomic_DNA"/>
</dbReference>
<keyword evidence="2" id="KW-0805">Transcription regulation</keyword>
<dbReference type="InterPro" id="IPR000847">
    <property type="entry name" value="LysR_HTH_N"/>
</dbReference>
<comment type="similarity">
    <text evidence="1">Belongs to the LysR transcriptional regulatory family.</text>
</comment>
<comment type="caution">
    <text evidence="6">The sequence shown here is derived from an EMBL/GenBank/DDBJ whole genome shotgun (WGS) entry which is preliminary data.</text>
</comment>
<dbReference type="GO" id="GO:0003700">
    <property type="term" value="F:DNA-binding transcription factor activity"/>
    <property type="evidence" value="ECO:0007669"/>
    <property type="project" value="InterPro"/>
</dbReference>
<dbReference type="InterPro" id="IPR036388">
    <property type="entry name" value="WH-like_DNA-bd_sf"/>
</dbReference>
<evidence type="ECO:0000313" key="7">
    <source>
        <dbReference type="Proteomes" id="UP000194903"/>
    </source>
</evidence>
<proteinExistence type="inferred from homology"/>
<dbReference type="PANTHER" id="PTHR30126">
    <property type="entry name" value="HTH-TYPE TRANSCRIPTIONAL REGULATOR"/>
    <property type="match status" value="1"/>
</dbReference>
<dbReference type="InterPro" id="IPR005119">
    <property type="entry name" value="LysR_subst-bd"/>
</dbReference>
<evidence type="ECO:0000256" key="4">
    <source>
        <dbReference type="ARBA" id="ARBA00023163"/>
    </source>
</evidence>
<keyword evidence="7" id="KW-1185">Reference proteome</keyword>
<dbReference type="PRINTS" id="PR00039">
    <property type="entry name" value="HTHLYSR"/>
</dbReference>
<evidence type="ECO:0000256" key="1">
    <source>
        <dbReference type="ARBA" id="ARBA00009437"/>
    </source>
</evidence>
<feature type="domain" description="HTH lysR-type" evidence="5">
    <location>
        <begin position="3"/>
        <end position="60"/>
    </location>
</feature>
<organism evidence="6 7">
    <name type="scientific">Butyricicoccus porcorum</name>
    <dbReference type="NCBI Taxonomy" id="1945634"/>
    <lineage>
        <taxon>Bacteria</taxon>
        <taxon>Bacillati</taxon>
        <taxon>Bacillota</taxon>
        <taxon>Clostridia</taxon>
        <taxon>Eubacteriales</taxon>
        <taxon>Butyricicoccaceae</taxon>
        <taxon>Butyricicoccus</taxon>
    </lineage>
</organism>
<dbReference type="PANTHER" id="PTHR30126:SF39">
    <property type="entry name" value="HTH-TYPE TRANSCRIPTIONAL REGULATOR CYSL"/>
    <property type="match status" value="1"/>
</dbReference>
<dbReference type="Pfam" id="PF00126">
    <property type="entry name" value="HTH_1"/>
    <property type="match status" value="1"/>
</dbReference>
<dbReference type="Gene3D" id="1.10.10.10">
    <property type="entry name" value="Winged helix-like DNA-binding domain superfamily/Winged helix DNA-binding domain"/>
    <property type="match status" value="1"/>
</dbReference>
<dbReference type="GO" id="GO:0000976">
    <property type="term" value="F:transcription cis-regulatory region binding"/>
    <property type="evidence" value="ECO:0007669"/>
    <property type="project" value="TreeGrafter"/>
</dbReference>
<protein>
    <recommendedName>
        <fullName evidence="5">HTH lysR-type domain-containing protein</fullName>
    </recommendedName>
</protein>
<evidence type="ECO:0000313" key="6">
    <source>
        <dbReference type="EMBL" id="OUM19895.1"/>
    </source>
</evidence>
<dbReference type="PROSITE" id="PS50931">
    <property type="entry name" value="HTH_LYSR"/>
    <property type="match status" value="1"/>
</dbReference>
<dbReference type="SUPFAM" id="SSF46785">
    <property type="entry name" value="Winged helix' DNA-binding domain"/>
    <property type="match status" value="1"/>
</dbReference>
<dbReference type="OrthoDB" id="9785745at2"/>
<evidence type="ECO:0000259" key="5">
    <source>
        <dbReference type="PROSITE" id="PS50931"/>
    </source>
</evidence>
<evidence type="ECO:0000256" key="3">
    <source>
        <dbReference type="ARBA" id="ARBA00023125"/>
    </source>
</evidence>
<evidence type="ECO:0000256" key="2">
    <source>
        <dbReference type="ARBA" id="ARBA00023015"/>
    </source>
</evidence>
<keyword evidence="4" id="KW-0804">Transcription</keyword>
<dbReference type="Proteomes" id="UP000194903">
    <property type="component" value="Unassembled WGS sequence"/>
</dbReference>
<dbReference type="SUPFAM" id="SSF53850">
    <property type="entry name" value="Periplasmic binding protein-like II"/>
    <property type="match status" value="1"/>
</dbReference>
<dbReference type="AlphaFoldDB" id="A0A252F262"/>
<name>A0A252F262_9FIRM</name>
<reference evidence="6 7" key="1">
    <citation type="submission" date="2017-05" db="EMBL/GenBank/DDBJ databases">
        <title>Butyricicoccus porcorum sp. nov. a butyrate-producing bacterium from the swine intestinal tract.</title>
        <authorList>
            <person name="Trachsel J."/>
            <person name="Humphrey S."/>
            <person name="Allen H.K."/>
        </authorList>
    </citation>
    <scope>NUCLEOTIDE SEQUENCE [LARGE SCALE GENOMIC DNA]</scope>
    <source>
        <strain evidence="6">BB10</strain>
    </source>
</reference>
<dbReference type="InterPro" id="IPR036390">
    <property type="entry name" value="WH_DNA-bd_sf"/>
</dbReference>